<sequence>MFLSWVTFRSGAERAAEQPLEEIAEHLAQAVRNQWETEVQVRRVNDPYPMTVRWRAAPDDLVESWPLLQATAGDWPGELGSVSEEWVNSPAELEGSGAEITRVLTERVPTQRLLVLGGPGAGKTVLLSRLVLGLLHRRMTSAAGPHTSAVPVLFPLATWNPTRQDLYAWMAERLASDYPTLAEPAPKRYGQIDRARGLLGRRLILPVVFMAIGFIIAPDADNRIWALLVGPILGVFAGIVLAVLGWLAFDEEPRRPASGMRWAPNWPGAALLSGVDAAGQAAVLAGALWLGLTIAFTRTVWGSFSAAKFHRASRHRIPRNLMAFLADAHQHRGVLRQVGAVYQFRHIDLQRHLARAGDDG</sequence>
<evidence type="ECO:0000313" key="2">
    <source>
        <dbReference type="EMBL" id="MDU8991022.1"/>
    </source>
</evidence>
<comment type="caution">
    <text evidence="2">The sequence shown here is derived from an EMBL/GenBank/DDBJ whole genome shotgun (WGS) entry which is preliminary data.</text>
</comment>
<keyword evidence="1" id="KW-1133">Transmembrane helix</keyword>
<proteinExistence type="predicted"/>
<keyword evidence="3" id="KW-1185">Reference proteome</keyword>
<feature type="transmembrane region" description="Helical" evidence="1">
    <location>
        <begin position="198"/>
        <end position="218"/>
    </location>
</feature>
<organism evidence="2 3">
    <name type="scientific">Streptomyces mirabilis</name>
    <dbReference type="NCBI Taxonomy" id="68239"/>
    <lineage>
        <taxon>Bacteria</taxon>
        <taxon>Bacillati</taxon>
        <taxon>Actinomycetota</taxon>
        <taxon>Actinomycetes</taxon>
        <taxon>Kitasatosporales</taxon>
        <taxon>Streptomycetaceae</taxon>
        <taxon>Streptomyces</taxon>
    </lineage>
</organism>
<accession>A0ABU3UAS1</accession>
<name>A0ABU3UAS1_9ACTN</name>
<evidence type="ECO:0000313" key="3">
    <source>
        <dbReference type="Proteomes" id="UP001257627"/>
    </source>
</evidence>
<evidence type="ECO:0000256" key="1">
    <source>
        <dbReference type="SAM" id="Phobius"/>
    </source>
</evidence>
<protein>
    <recommendedName>
        <fullName evidence="4">NACHT domain-containing protein</fullName>
    </recommendedName>
</protein>
<dbReference type="EMBL" id="JARAKF010000001">
    <property type="protein sequence ID" value="MDU8991022.1"/>
    <property type="molecule type" value="Genomic_DNA"/>
</dbReference>
<dbReference type="Proteomes" id="UP001257627">
    <property type="component" value="Unassembled WGS sequence"/>
</dbReference>
<feature type="transmembrane region" description="Helical" evidence="1">
    <location>
        <begin position="224"/>
        <end position="249"/>
    </location>
</feature>
<keyword evidence="1" id="KW-0472">Membrane</keyword>
<dbReference type="RefSeq" id="WP_205521969.1">
    <property type="nucleotide sequence ID" value="NZ_CP107955.1"/>
</dbReference>
<gene>
    <name evidence="2" type="ORF">PU648_00955</name>
</gene>
<keyword evidence="1" id="KW-0812">Transmembrane</keyword>
<evidence type="ECO:0008006" key="4">
    <source>
        <dbReference type="Google" id="ProtNLM"/>
    </source>
</evidence>
<reference evidence="2 3" key="1">
    <citation type="submission" date="2023-02" db="EMBL/GenBank/DDBJ databases">
        <authorList>
            <person name="Maleckis M."/>
        </authorList>
    </citation>
    <scope>NUCLEOTIDE SEQUENCE [LARGE SCALE GENOMIC DNA]</scope>
    <source>
        <strain evidence="2 3">P8-A2</strain>
    </source>
</reference>